<dbReference type="EMBL" id="JAUSQZ010000001">
    <property type="protein sequence ID" value="MDP9827480.1"/>
    <property type="molecule type" value="Genomic_DNA"/>
</dbReference>
<comment type="caution">
    <text evidence="1">The sequence shown here is derived from an EMBL/GenBank/DDBJ whole genome shotgun (WGS) entry which is preliminary data.</text>
</comment>
<keyword evidence="2" id="KW-1185">Reference proteome</keyword>
<organism evidence="1 2">
    <name type="scientific">Kineosporia succinea</name>
    <dbReference type="NCBI Taxonomy" id="84632"/>
    <lineage>
        <taxon>Bacteria</taxon>
        <taxon>Bacillati</taxon>
        <taxon>Actinomycetota</taxon>
        <taxon>Actinomycetes</taxon>
        <taxon>Kineosporiales</taxon>
        <taxon>Kineosporiaceae</taxon>
        <taxon>Kineosporia</taxon>
    </lineage>
</organism>
<evidence type="ECO:0008006" key="3">
    <source>
        <dbReference type="Google" id="ProtNLM"/>
    </source>
</evidence>
<reference evidence="1 2" key="1">
    <citation type="submission" date="2023-07" db="EMBL/GenBank/DDBJ databases">
        <title>Sequencing the genomes of 1000 actinobacteria strains.</title>
        <authorList>
            <person name="Klenk H.-P."/>
        </authorList>
    </citation>
    <scope>NUCLEOTIDE SEQUENCE [LARGE SCALE GENOMIC DNA]</scope>
    <source>
        <strain evidence="1 2">DSM 44388</strain>
    </source>
</reference>
<gene>
    <name evidence="1" type="ORF">J2S57_003229</name>
</gene>
<proteinExistence type="predicted"/>
<name>A0ABT9P5Y5_9ACTN</name>
<dbReference type="RefSeq" id="WP_307243560.1">
    <property type="nucleotide sequence ID" value="NZ_JAUSQZ010000001.1"/>
</dbReference>
<accession>A0ABT9P5Y5</accession>
<evidence type="ECO:0000313" key="1">
    <source>
        <dbReference type="EMBL" id="MDP9827480.1"/>
    </source>
</evidence>
<dbReference type="Proteomes" id="UP001235712">
    <property type="component" value="Unassembled WGS sequence"/>
</dbReference>
<protein>
    <recommendedName>
        <fullName evidence="3">Excreted virulence factor EspC (Type VII ESX diderm)</fullName>
    </recommendedName>
</protein>
<evidence type="ECO:0000313" key="2">
    <source>
        <dbReference type="Proteomes" id="UP001235712"/>
    </source>
</evidence>
<sequence length="127" mass="13522">MNTGMNKTPDQYADEAAEAVRSLNHATLRTAGGYVWPADVDAVIANLTAMVAGSEQAIRQGYGWLARAAQAGAVGHDESADVAGELAVLRTTAVEAIEQVQVLTARLNEMRRVTSHLTGITTERETK</sequence>